<evidence type="ECO:0000259" key="8">
    <source>
        <dbReference type="Pfam" id="PF02687"/>
    </source>
</evidence>
<reference evidence="10 11" key="1">
    <citation type="submission" date="2020-05" db="EMBL/GenBank/DDBJ databases">
        <title>Genomic Encyclopedia of Type Strains, Phase IV (KMG-V): Genome sequencing to study the core and pangenomes of soil and plant-associated prokaryotes.</title>
        <authorList>
            <person name="Whitman W."/>
        </authorList>
    </citation>
    <scope>NUCLEOTIDE SEQUENCE [LARGE SCALE GENOMIC DNA]</scope>
    <source>
        <strain evidence="10 11">C29</strain>
    </source>
</reference>
<dbReference type="EMBL" id="JABSNM010000008">
    <property type="protein sequence ID" value="NRT56432.1"/>
    <property type="molecule type" value="Genomic_DNA"/>
</dbReference>
<dbReference type="PANTHER" id="PTHR30572:SF4">
    <property type="entry name" value="ABC TRANSPORTER PERMEASE YTRF"/>
    <property type="match status" value="1"/>
</dbReference>
<feature type="transmembrane region" description="Helical" evidence="7">
    <location>
        <begin position="368"/>
        <end position="386"/>
    </location>
</feature>
<evidence type="ECO:0000256" key="5">
    <source>
        <dbReference type="ARBA" id="ARBA00023136"/>
    </source>
</evidence>
<comment type="subcellular location">
    <subcellularLocation>
        <location evidence="1">Cell membrane</location>
        <topology evidence="1">Multi-pass membrane protein</topology>
    </subcellularLocation>
</comment>
<feature type="transmembrane region" description="Helical" evidence="7">
    <location>
        <begin position="323"/>
        <end position="356"/>
    </location>
</feature>
<gene>
    <name evidence="10" type="ORF">HNQ01_002175</name>
</gene>
<dbReference type="InterPro" id="IPR025857">
    <property type="entry name" value="MacB_PCD"/>
</dbReference>
<evidence type="ECO:0000256" key="6">
    <source>
        <dbReference type="ARBA" id="ARBA00038076"/>
    </source>
</evidence>
<dbReference type="Pfam" id="PF02687">
    <property type="entry name" value="FtsX"/>
    <property type="match status" value="1"/>
</dbReference>
<name>A0ABX2G2A9_9BURK</name>
<dbReference type="Proteomes" id="UP001516061">
    <property type="component" value="Unassembled WGS sequence"/>
</dbReference>
<keyword evidence="2" id="KW-1003">Cell membrane</keyword>
<keyword evidence="4 7" id="KW-1133">Transmembrane helix</keyword>
<evidence type="ECO:0000256" key="4">
    <source>
        <dbReference type="ARBA" id="ARBA00022989"/>
    </source>
</evidence>
<feature type="transmembrane region" description="Helical" evidence="7">
    <location>
        <begin position="21"/>
        <end position="41"/>
    </location>
</feature>
<dbReference type="PANTHER" id="PTHR30572">
    <property type="entry name" value="MEMBRANE COMPONENT OF TRANSPORTER-RELATED"/>
    <property type="match status" value="1"/>
</dbReference>
<keyword evidence="11" id="KW-1185">Reference proteome</keyword>
<dbReference type="RefSeq" id="WP_173805448.1">
    <property type="nucleotide sequence ID" value="NZ_JABSNM010000008.1"/>
</dbReference>
<evidence type="ECO:0000313" key="10">
    <source>
        <dbReference type="EMBL" id="NRT56432.1"/>
    </source>
</evidence>
<dbReference type="Pfam" id="PF12704">
    <property type="entry name" value="MacB_PCD"/>
    <property type="match status" value="1"/>
</dbReference>
<comment type="caution">
    <text evidence="10">The sequence shown here is derived from an EMBL/GenBank/DDBJ whole genome shotgun (WGS) entry which is preliminary data.</text>
</comment>
<feature type="transmembrane region" description="Helical" evidence="7">
    <location>
        <begin position="278"/>
        <end position="302"/>
    </location>
</feature>
<keyword evidence="5 7" id="KW-0472">Membrane</keyword>
<feature type="domain" description="MacB-like periplasmic core" evidence="9">
    <location>
        <begin position="20"/>
        <end position="241"/>
    </location>
</feature>
<keyword evidence="3 7" id="KW-0812">Transmembrane</keyword>
<evidence type="ECO:0000313" key="11">
    <source>
        <dbReference type="Proteomes" id="UP001516061"/>
    </source>
</evidence>
<feature type="domain" description="ABC3 transporter permease C-terminal" evidence="8">
    <location>
        <begin position="281"/>
        <end position="394"/>
    </location>
</feature>
<protein>
    <submittedName>
        <fullName evidence="10">ABC transport system permease protein</fullName>
    </submittedName>
</protein>
<evidence type="ECO:0000256" key="1">
    <source>
        <dbReference type="ARBA" id="ARBA00004651"/>
    </source>
</evidence>
<comment type="similarity">
    <text evidence="6">Belongs to the ABC-4 integral membrane protein family.</text>
</comment>
<dbReference type="InterPro" id="IPR003838">
    <property type="entry name" value="ABC3_permease_C"/>
</dbReference>
<evidence type="ECO:0000256" key="2">
    <source>
        <dbReference type="ARBA" id="ARBA00022475"/>
    </source>
</evidence>
<dbReference type="InterPro" id="IPR050250">
    <property type="entry name" value="Macrolide_Exporter_MacB"/>
</dbReference>
<accession>A0ABX2G2A9</accession>
<evidence type="ECO:0000256" key="7">
    <source>
        <dbReference type="SAM" id="Phobius"/>
    </source>
</evidence>
<organism evidence="10 11">
    <name type="scientific">Sphaerotilus uruguayifluvii</name>
    <dbReference type="NCBI Taxonomy" id="2735897"/>
    <lineage>
        <taxon>Bacteria</taxon>
        <taxon>Pseudomonadati</taxon>
        <taxon>Pseudomonadota</taxon>
        <taxon>Betaproteobacteria</taxon>
        <taxon>Burkholderiales</taxon>
        <taxon>Sphaerotilaceae</taxon>
        <taxon>Sphaerotilus</taxon>
    </lineage>
</organism>
<sequence length="401" mass="42229">MIGNTLLLAIREIRRNLLRSFLTILGIVIGVSAVITMVTLGRGATQAVQAQIASLGTNLLQIRPGQRLGPGGSGGAPAFREADLDAIATQIAGIAAVAPEARSSVTVVSGARNWSTSVTGTTNAWLKTGNWTLASGRTFEDTELRAGSAVCLIGETLHRELFNGADPLGQMLRIKQFSCTIVGLLASKGQAAMGMDQDDTVIVPLRTLQRRVTGNLNIGTLLVSLDDTADSRAVQAGLRQLLRERRKLAAADDDNFNILDTRQLAETMSGTTQLMTSLLGAVAAVSLLVGGIGIMNIMLVSVTERTREIGVRLAIGALEHEVLLQFLIEAVVLSSFGGLVGIALATVASIGLSALLAMPYVFQPGINLLAFVFSAAIGVVFGYVPARRAARLDPIEALRHE</sequence>
<proteinExistence type="inferred from homology"/>
<evidence type="ECO:0000259" key="9">
    <source>
        <dbReference type="Pfam" id="PF12704"/>
    </source>
</evidence>
<evidence type="ECO:0000256" key="3">
    <source>
        <dbReference type="ARBA" id="ARBA00022692"/>
    </source>
</evidence>